<dbReference type="GO" id="GO:0051117">
    <property type="term" value="F:ATPase binding"/>
    <property type="evidence" value="ECO:0007669"/>
    <property type="project" value="TreeGrafter"/>
</dbReference>
<evidence type="ECO:0000256" key="8">
    <source>
        <dbReference type="RuleBase" id="RU361189"/>
    </source>
</evidence>
<evidence type="ECO:0000313" key="11">
    <source>
        <dbReference type="Proteomes" id="UP000762676"/>
    </source>
</evidence>
<feature type="transmembrane region" description="Helical" evidence="8">
    <location>
        <begin position="20"/>
        <end position="37"/>
    </location>
</feature>
<dbReference type="GO" id="GO:0007035">
    <property type="term" value="P:vacuolar acidification"/>
    <property type="evidence" value="ECO:0007669"/>
    <property type="project" value="TreeGrafter"/>
</dbReference>
<comment type="caution">
    <text evidence="10">The sequence shown here is derived from an EMBL/GenBank/DDBJ whole genome shotgun (WGS) entry which is preliminary data.</text>
</comment>
<comment type="function">
    <text evidence="8">Essential component of the vacuolar proton pump (V-ATPase), a multimeric enzyme that catalyzes the translocation of protons across the membranes. Required for assembly and activity of the V-ATPase.</text>
</comment>
<feature type="transmembrane region" description="Helical" evidence="8">
    <location>
        <begin position="290"/>
        <end position="313"/>
    </location>
</feature>
<name>A0AAV4GZR4_9GAST</name>
<evidence type="ECO:0000256" key="7">
    <source>
        <dbReference type="ARBA" id="ARBA00023136"/>
    </source>
</evidence>
<dbReference type="GO" id="GO:0005886">
    <property type="term" value="C:plasma membrane"/>
    <property type="evidence" value="ECO:0007669"/>
    <property type="project" value="TreeGrafter"/>
</dbReference>
<dbReference type="PANTHER" id="PTHR11629">
    <property type="entry name" value="VACUOLAR PROTON ATPASES"/>
    <property type="match status" value="1"/>
</dbReference>
<dbReference type="GO" id="GO:0016471">
    <property type="term" value="C:vacuolar proton-transporting V-type ATPase complex"/>
    <property type="evidence" value="ECO:0007669"/>
    <property type="project" value="TreeGrafter"/>
</dbReference>
<gene>
    <name evidence="10" type="ORF">ElyMa_000827100</name>
</gene>
<feature type="non-terminal residue" evidence="10">
    <location>
        <position position="1"/>
    </location>
</feature>
<comment type="similarity">
    <text evidence="2 8">Belongs to the V-ATPase 116 kDa subunit family.</text>
</comment>
<proteinExistence type="inferred from homology"/>
<dbReference type="PANTHER" id="PTHR11629:SF63">
    <property type="entry name" value="V-TYPE PROTON ATPASE SUBUNIT A"/>
    <property type="match status" value="1"/>
</dbReference>
<evidence type="ECO:0000256" key="6">
    <source>
        <dbReference type="ARBA" id="ARBA00023065"/>
    </source>
</evidence>
<feature type="transmembrane region" description="Helical" evidence="8">
    <location>
        <begin position="115"/>
        <end position="133"/>
    </location>
</feature>
<dbReference type="AlphaFoldDB" id="A0AAV4GZR4"/>
<sequence length="357" mass="40908">IWSLATNKIAFTNSLKMKMSIILGICHMFFGIALSYLNHRHFQKPLNVIFDFIPMVVFLFCMFGYLVILVFVKWLKYSSISVQEPPSLLIGLINMFLFNYKDGDDKMIYSGQQGFQSFLVVLAVLCVPWMMLGKPMYMRYMKRYGQKPAFQALHREEDEDEEVMFLNMSSPSPRRSRNGMTSSSGDSEFKHQPLSVNSGDLLGARAEEEVMHNPEVNGSLHTEEGVEEEEENFSEILIHQVIHTIEFCLGCISHTASYLRLWALSLAHAQLSEVLWQMVLRIAFGFSRGWGAIALFIIFQVWAALTVMILVLMEGLSAFLHALRLHWVEFQSKFYDGSGHIFVPFSFDHIADANPDE</sequence>
<organism evidence="10 11">
    <name type="scientific">Elysia marginata</name>
    <dbReference type="NCBI Taxonomy" id="1093978"/>
    <lineage>
        <taxon>Eukaryota</taxon>
        <taxon>Metazoa</taxon>
        <taxon>Spiralia</taxon>
        <taxon>Lophotrochozoa</taxon>
        <taxon>Mollusca</taxon>
        <taxon>Gastropoda</taxon>
        <taxon>Heterobranchia</taxon>
        <taxon>Euthyneura</taxon>
        <taxon>Panpulmonata</taxon>
        <taxon>Sacoglossa</taxon>
        <taxon>Placobranchoidea</taxon>
        <taxon>Plakobranchidae</taxon>
        <taxon>Elysia</taxon>
    </lineage>
</organism>
<keyword evidence="8" id="KW-0375">Hydrogen ion transport</keyword>
<keyword evidence="7 8" id="KW-0472">Membrane</keyword>
<dbReference type="Pfam" id="PF01496">
    <property type="entry name" value="V_ATPase_I"/>
    <property type="match status" value="1"/>
</dbReference>
<dbReference type="EMBL" id="BMAT01001700">
    <property type="protein sequence ID" value="GFR90759.1"/>
    <property type="molecule type" value="Genomic_DNA"/>
</dbReference>
<keyword evidence="3 8" id="KW-0813">Transport</keyword>
<dbReference type="InterPro" id="IPR002490">
    <property type="entry name" value="V-ATPase_116kDa_su"/>
</dbReference>
<keyword evidence="6 8" id="KW-0406">Ion transport</keyword>
<dbReference type="GO" id="GO:0046961">
    <property type="term" value="F:proton-transporting ATPase activity, rotational mechanism"/>
    <property type="evidence" value="ECO:0007669"/>
    <property type="project" value="InterPro"/>
</dbReference>
<dbReference type="Proteomes" id="UP000762676">
    <property type="component" value="Unassembled WGS sequence"/>
</dbReference>
<keyword evidence="5 8" id="KW-1133">Transmembrane helix</keyword>
<feature type="region of interest" description="Disordered" evidence="9">
    <location>
        <begin position="166"/>
        <end position="194"/>
    </location>
</feature>
<evidence type="ECO:0000256" key="5">
    <source>
        <dbReference type="ARBA" id="ARBA00022989"/>
    </source>
</evidence>
<evidence type="ECO:0000256" key="2">
    <source>
        <dbReference type="ARBA" id="ARBA00009904"/>
    </source>
</evidence>
<keyword evidence="4 8" id="KW-0812">Transmembrane</keyword>
<evidence type="ECO:0000256" key="4">
    <source>
        <dbReference type="ARBA" id="ARBA00022692"/>
    </source>
</evidence>
<evidence type="ECO:0000256" key="3">
    <source>
        <dbReference type="ARBA" id="ARBA00022448"/>
    </source>
</evidence>
<reference evidence="10 11" key="1">
    <citation type="journal article" date="2021" name="Elife">
        <title>Chloroplast acquisition without the gene transfer in kleptoplastic sea slugs, Plakobranchus ocellatus.</title>
        <authorList>
            <person name="Maeda T."/>
            <person name="Takahashi S."/>
            <person name="Yoshida T."/>
            <person name="Shimamura S."/>
            <person name="Takaki Y."/>
            <person name="Nagai Y."/>
            <person name="Toyoda A."/>
            <person name="Suzuki Y."/>
            <person name="Arimoto A."/>
            <person name="Ishii H."/>
            <person name="Satoh N."/>
            <person name="Nishiyama T."/>
            <person name="Hasebe M."/>
            <person name="Maruyama T."/>
            <person name="Minagawa J."/>
            <person name="Obokata J."/>
            <person name="Shigenobu S."/>
        </authorList>
    </citation>
    <scope>NUCLEOTIDE SEQUENCE [LARGE SCALE GENOMIC DNA]</scope>
</reference>
<keyword evidence="11" id="KW-1185">Reference proteome</keyword>
<comment type="subcellular location">
    <subcellularLocation>
        <location evidence="1">Membrane</location>
        <topology evidence="1">Multi-pass membrane protein</topology>
    </subcellularLocation>
</comment>
<dbReference type="GO" id="GO:0033179">
    <property type="term" value="C:proton-transporting V-type ATPase, V0 domain"/>
    <property type="evidence" value="ECO:0007669"/>
    <property type="project" value="InterPro"/>
</dbReference>
<protein>
    <recommendedName>
        <fullName evidence="8">V-type proton ATPase subunit a</fullName>
    </recommendedName>
</protein>
<evidence type="ECO:0000256" key="1">
    <source>
        <dbReference type="ARBA" id="ARBA00004141"/>
    </source>
</evidence>
<feature type="transmembrane region" description="Helical" evidence="8">
    <location>
        <begin position="49"/>
        <end position="72"/>
    </location>
</feature>
<evidence type="ECO:0000256" key="9">
    <source>
        <dbReference type="SAM" id="MobiDB-lite"/>
    </source>
</evidence>
<accession>A0AAV4GZR4</accession>
<evidence type="ECO:0000313" key="10">
    <source>
        <dbReference type="EMBL" id="GFR90759.1"/>
    </source>
</evidence>